<protein>
    <submittedName>
        <fullName evidence="2">Uncharacterized protein</fullName>
    </submittedName>
</protein>
<accession>A0A841BAM5</accession>
<gene>
    <name evidence="2" type="ORF">HDA45_006444</name>
</gene>
<dbReference type="RefSeq" id="WP_184901713.1">
    <property type="nucleotide sequence ID" value="NZ_JACHMX010000001.1"/>
</dbReference>
<organism evidence="2 3">
    <name type="scientific">Amycolatopsis umgeniensis</name>
    <dbReference type="NCBI Taxonomy" id="336628"/>
    <lineage>
        <taxon>Bacteria</taxon>
        <taxon>Bacillati</taxon>
        <taxon>Actinomycetota</taxon>
        <taxon>Actinomycetes</taxon>
        <taxon>Pseudonocardiales</taxon>
        <taxon>Pseudonocardiaceae</taxon>
        <taxon>Amycolatopsis</taxon>
    </lineage>
</organism>
<comment type="caution">
    <text evidence="2">The sequence shown here is derived from an EMBL/GenBank/DDBJ whole genome shotgun (WGS) entry which is preliminary data.</text>
</comment>
<keyword evidence="3" id="KW-1185">Reference proteome</keyword>
<proteinExistence type="predicted"/>
<sequence length="336" mass="38074">MKERARLEKRLARLKATEQEVADRTAFLAGQVTKRAFTVVTIRNEFVRLGHRPRSDASDRRAPERADRPPATRLISPRGISLRLYLTALFLAQGQERNRAGTLPDNLLPVTPPTLTTPSWIDTFASDAKSAGAGRSYMSARAKKVRQLKSTLDVLAAEGLVRLPYQGRTSGKHERFELLHERGQIEQGENEQYRLPRSKDTTFSLPAAFFKQGWIHVLEDSEIAFLLMIASLGAEKHQVAIEAEIRLLNYGISRTTYTANRMLERLGLITVDEDDRRTADGKISGFQQGMDIMLDRFQLKSDGFDSVAYGKLRDQIEYQLDRLESYRINDEPGPVR</sequence>
<reference evidence="2 3" key="1">
    <citation type="submission" date="2020-08" db="EMBL/GenBank/DDBJ databases">
        <title>Sequencing the genomes of 1000 actinobacteria strains.</title>
        <authorList>
            <person name="Klenk H.-P."/>
        </authorList>
    </citation>
    <scope>NUCLEOTIDE SEQUENCE [LARGE SCALE GENOMIC DNA]</scope>
    <source>
        <strain evidence="2 3">DSM 45272</strain>
    </source>
</reference>
<evidence type="ECO:0000256" key="1">
    <source>
        <dbReference type="SAM" id="MobiDB-lite"/>
    </source>
</evidence>
<feature type="region of interest" description="Disordered" evidence="1">
    <location>
        <begin position="52"/>
        <end position="73"/>
    </location>
</feature>
<name>A0A841BAM5_9PSEU</name>
<dbReference type="Proteomes" id="UP000580861">
    <property type="component" value="Unassembled WGS sequence"/>
</dbReference>
<feature type="compositionally biased region" description="Basic and acidic residues" evidence="1">
    <location>
        <begin position="52"/>
        <end position="70"/>
    </location>
</feature>
<evidence type="ECO:0000313" key="2">
    <source>
        <dbReference type="EMBL" id="MBB5856357.1"/>
    </source>
</evidence>
<dbReference type="AlphaFoldDB" id="A0A841BAM5"/>
<evidence type="ECO:0000313" key="3">
    <source>
        <dbReference type="Proteomes" id="UP000580861"/>
    </source>
</evidence>
<dbReference type="EMBL" id="JACHMX010000001">
    <property type="protein sequence ID" value="MBB5856357.1"/>
    <property type="molecule type" value="Genomic_DNA"/>
</dbReference>